<organism evidence="3 4">
    <name type="scientific">Shewanella litoralis</name>
    <dbReference type="NCBI Taxonomy" id="2282700"/>
    <lineage>
        <taxon>Bacteria</taxon>
        <taxon>Pseudomonadati</taxon>
        <taxon>Pseudomonadota</taxon>
        <taxon>Gammaproteobacteria</taxon>
        <taxon>Alteromonadales</taxon>
        <taxon>Shewanellaceae</taxon>
        <taxon>Shewanella</taxon>
    </lineage>
</organism>
<feature type="domain" description="Glycosyltransferase subfamily 4-like N-terminal" evidence="2">
    <location>
        <begin position="15"/>
        <end position="173"/>
    </location>
</feature>
<keyword evidence="4" id="KW-1185">Reference proteome</keyword>
<dbReference type="Gene3D" id="3.40.50.2000">
    <property type="entry name" value="Glycogen Phosphorylase B"/>
    <property type="match status" value="2"/>
</dbReference>
<protein>
    <submittedName>
        <fullName evidence="3">Glycosyltransferase</fullName>
    </submittedName>
</protein>
<dbReference type="InterPro" id="IPR001296">
    <property type="entry name" value="Glyco_trans_1"/>
</dbReference>
<dbReference type="SUPFAM" id="SSF53756">
    <property type="entry name" value="UDP-Glycosyltransferase/glycogen phosphorylase"/>
    <property type="match status" value="1"/>
</dbReference>
<feature type="domain" description="Glycosyl transferase family 1" evidence="1">
    <location>
        <begin position="179"/>
        <end position="325"/>
    </location>
</feature>
<sequence>MKNICFFVGDLSNSGGTERVSTVIANDLCQHGYNVHIVSLKSCLKPFFELSPSISYHSFFSTTGSGVFRFPSTIKMLRSYLKRHNIDTLIDVESMLALYALPATVGLNIKHICWEHFNFSVDLGKPSRRLARRLAARFADHVVTLTERDRELWLANMTCNADIRAIANPITIDLPNSVNSDKSKLFLAVGRLTYQKGFDLLLQSWAEVALSNTDWRLRIVGDGEDKLKLEQMCKDLNIINSVEFVSNTNDISAHYQQAAYFVMSSRFEGLPLVLIEAQAFGLPIISFDCDTGPSEIILDNETGWLCEDGNIQALSANLLKAIEISKPVYIELSRMSVDNANRFLPKAIIASWLKLL</sequence>
<evidence type="ECO:0000259" key="2">
    <source>
        <dbReference type="Pfam" id="PF13439"/>
    </source>
</evidence>
<reference evidence="4" key="1">
    <citation type="journal article" date="2019" name="Int. J. Syst. Evol. Microbiol.">
        <title>The Global Catalogue of Microorganisms (GCM) 10K type strain sequencing project: providing services to taxonomists for standard genome sequencing and annotation.</title>
        <authorList>
            <consortium name="The Broad Institute Genomics Platform"/>
            <consortium name="The Broad Institute Genome Sequencing Center for Infectious Disease"/>
            <person name="Wu L."/>
            <person name="Ma J."/>
        </authorList>
    </citation>
    <scope>NUCLEOTIDE SEQUENCE [LARGE SCALE GENOMIC DNA]</scope>
    <source>
        <strain evidence="4">JCM 32306</strain>
    </source>
</reference>
<dbReference type="Pfam" id="PF00534">
    <property type="entry name" value="Glycos_transf_1"/>
    <property type="match status" value="1"/>
</dbReference>
<accession>A0ABQ2RIE4</accession>
<dbReference type="EMBL" id="BMQX01000041">
    <property type="protein sequence ID" value="GGQ33928.1"/>
    <property type="molecule type" value="Genomic_DNA"/>
</dbReference>
<proteinExistence type="predicted"/>
<evidence type="ECO:0000313" key="3">
    <source>
        <dbReference type="EMBL" id="GGQ33928.1"/>
    </source>
</evidence>
<dbReference type="CDD" id="cd03820">
    <property type="entry name" value="GT4_AmsD-like"/>
    <property type="match status" value="1"/>
</dbReference>
<dbReference type="RefSeq" id="WP_160054015.1">
    <property type="nucleotide sequence ID" value="NZ_BMQX01000041.1"/>
</dbReference>
<comment type="caution">
    <text evidence="3">The sequence shown here is derived from an EMBL/GenBank/DDBJ whole genome shotgun (WGS) entry which is preliminary data.</text>
</comment>
<gene>
    <name evidence="3" type="ORF">GCM10009411_36650</name>
</gene>
<dbReference type="Proteomes" id="UP000619118">
    <property type="component" value="Unassembled WGS sequence"/>
</dbReference>
<dbReference type="PANTHER" id="PTHR12526">
    <property type="entry name" value="GLYCOSYLTRANSFERASE"/>
    <property type="match status" value="1"/>
</dbReference>
<name>A0ABQ2RIE4_9GAMM</name>
<evidence type="ECO:0000259" key="1">
    <source>
        <dbReference type="Pfam" id="PF00534"/>
    </source>
</evidence>
<dbReference type="PANTHER" id="PTHR12526:SF630">
    <property type="entry name" value="GLYCOSYLTRANSFERASE"/>
    <property type="match status" value="1"/>
</dbReference>
<evidence type="ECO:0000313" key="4">
    <source>
        <dbReference type="Proteomes" id="UP000619118"/>
    </source>
</evidence>
<dbReference type="Pfam" id="PF13439">
    <property type="entry name" value="Glyco_transf_4"/>
    <property type="match status" value="1"/>
</dbReference>
<dbReference type="InterPro" id="IPR028098">
    <property type="entry name" value="Glyco_trans_4-like_N"/>
</dbReference>